<dbReference type="InterPro" id="IPR052967">
    <property type="entry name" value="Stress_Response_Assoc"/>
</dbReference>
<protein>
    <submittedName>
        <fullName evidence="2">YsnF/AvaK domain-containing protein</fullName>
    </submittedName>
</protein>
<dbReference type="InterPro" id="IPR019060">
    <property type="entry name" value="DUF2382"/>
</dbReference>
<proteinExistence type="predicted"/>
<dbReference type="KEGG" id="add:HUW48_16255"/>
<keyword evidence="3" id="KW-1185">Reference proteome</keyword>
<reference evidence="2 3" key="1">
    <citation type="submission" date="2020-06" db="EMBL/GenBank/DDBJ databases">
        <authorList>
            <person name="Hwang Y.J."/>
        </authorList>
    </citation>
    <scope>NUCLEOTIDE SEQUENCE [LARGE SCALE GENOMIC DNA]</scope>
    <source>
        <strain evidence="2 3">KUDC8001</strain>
    </source>
</reference>
<name>A0A7L7LFZ0_9BACT</name>
<sequence>MRYIVLDIEDSLLDTEEDDVLIPIGVAELHNSDDDVILPNLDASQLRSLPRYDKSLLNRDYENTVRNAFAGLGTGAAVAGSYGDDYYNHDFYNEDNLYRNRQATPPTTAPEGTTAIPIIEEELQVGKQVVETGGARLRSRIIEKPVEENIHLREEHVHIERTPVNRPATEADLTNFQEGEIEITEHAEVPIITKEARVVEEISLEKEVEEREETIRDTIRRTDVEIENLDSDVDPDNRRPTNL</sequence>
<dbReference type="InterPro" id="IPR011033">
    <property type="entry name" value="PRC_barrel-like_sf"/>
</dbReference>
<dbReference type="EMBL" id="CP055153">
    <property type="protein sequence ID" value="QMU31587.1"/>
    <property type="molecule type" value="Genomic_DNA"/>
</dbReference>
<dbReference type="Gene3D" id="3.90.50.10">
    <property type="entry name" value="Photosynthetic Reaction Center, subunit H, domain 2"/>
    <property type="match status" value="1"/>
</dbReference>
<dbReference type="GO" id="GO:0019684">
    <property type="term" value="P:photosynthesis, light reaction"/>
    <property type="evidence" value="ECO:0007669"/>
    <property type="project" value="InterPro"/>
</dbReference>
<dbReference type="SUPFAM" id="SSF50346">
    <property type="entry name" value="PRC-barrel domain"/>
    <property type="match status" value="1"/>
</dbReference>
<dbReference type="PANTHER" id="PTHR38463">
    <property type="entry name" value="STRESS RESPONSE PROTEIN YSNF"/>
    <property type="match status" value="1"/>
</dbReference>
<dbReference type="GO" id="GO:0030077">
    <property type="term" value="C:plasma membrane light-harvesting complex"/>
    <property type="evidence" value="ECO:0007669"/>
    <property type="project" value="InterPro"/>
</dbReference>
<dbReference type="PANTHER" id="PTHR38463:SF1">
    <property type="entry name" value="STRESS RESPONSE PROTEIN YSNF"/>
    <property type="match status" value="1"/>
</dbReference>
<dbReference type="InterPro" id="IPR014747">
    <property type="entry name" value="Bac_photo_RC_H_C"/>
</dbReference>
<accession>A0A7L7LFZ0</accession>
<evidence type="ECO:0000259" key="1">
    <source>
        <dbReference type="Pfam" id="PF09557"/>
    </source>
</evidence>
<dbReference type="AlphaFoldDB" id="A0A7L7LFZ0"/>
<reference evidence="2 3" key="2">
    <citation type="submission" date="2020-08" db="EMBL/GenBank/DDBJ databases">
        <title>Adhaeribacter dokdonensis sp. nov., isolated from the rhizosphere of Elymus tsukushiensis, a plant native to the Dokdo Islands, Republic of Korea.</title>
        <authorList>
            <person name="Ghim S.Y."/>
        </authorList>
    </citation>
    <scope>NUCLEOTIDE SEQUENCE [LARGE SCALE GENOMIC DNA]</scope>
    <source>
        <strain evidence="2 3">KUDC8001</strain>
    </source>
</reference>
<dbReference type="Proteomes" id="UP000514509">
    <property type="component" value="Chromosome"/>
</dbReference>
<evidence type="ECO:0000313" key="2">
    <source>
        <dbReference type="EMBL" id="QMU31587.1"/>
    </source>
</evidence>
<gene>
    <name evidence="2" type="ORF">HUW48_16255</name>
</gene>
<evidence type="ECO:0000313" key="3">
    <source>
        <dbReference type="Proteomes" id="UP000514509"/>
    </source>
</evidence>
<feature type="domain" description="DUF2382" evidence="1">
    <location>
        <begin position="117"/>
        <end position="226"/>
    </location>
</feature>
<dbReference type="Pfam" id="PF09557">
    <property type="entry name" value="DUF2382"/>
    <property type="match status" value="1"/>
</dbReference>
<organism evidence="2 3">
    <name type="scientific">Adhaeribacter radiodurans</name>
    <dbReference type="NCBI Taxonomy" id="2745197"/>
    <lineage>
        <taxon>Bacteria</taxon>
        <taxon>Pseudomonadati</taxon>
        <taxon>Bacteroidota</taxon>
        <taxon>Cytophagia</taxon>
        <taxon>Cytophagales</taxon>
        <taxon>Hymenobacteraceae</taxon>
        <taxon>Adhaeribacter</taxon>
    </lineage>
</organism>